<dbReference type="InterPro" id="IPR036095">
    <property type="entry name" value="PTS_EIIB-like_sf"/>
</dbReference>
<dbReference type="InterPro" id="IPR002178">
    <property type="entry name" value="PTS_EIIA_type-2_dom"/>
</dbReference>
<evidence type="ECO:0000256" key="9">
    <source>
        <dbReference type="ARBA" id="ARBA00041175"/>
    </source>
</evidence>
<keyword evidence="5" id="KW-0808">Transferase</keyword>
<evidence type="ECO:0000313" key="15">
    <source>
        <dbReference type="Proteomes" id="UP000290567"/>
    </source>
</evidence>
<evidence type="ECO:0000256" key="2">
    <source>
        <dbReference type="ARBA" id="ARBA00022448"/>
    </source>
</evidence>
<dbReference type="GO" id="GO:0016301">
    <property type="term" value="F:kinase activity"/>
    <property type="evidence" value="ECO:0007669"/>
    <property type="project" value="UniProtKB-KW"/>
</dbReference>
<dbReference type="PROSITE" id="PS51372">
    <property type="entry name" value="PRD_2"/>
    <property type="match status" value="2"/>
</dbReference>
<dbReference type="AlphaFoldDB" id="A0A4V0WPI2"/>
<dbReference type="Gene3D" id="3.40.50.2300">
    <property type="match status" value="1"/>
</dbReference>
<comment type="caution">
    <text evidence="14">The sequence shown here is derived from an EMBL/GenBank/DDBJ whole genome shotgun (WGS) entry which is preliminary data.</text>
</comment>
<accession>A0A4V0WPI2</accession>
<evidence type="ECO:0000256" key="10">
    <source>
        <dbReference type="ARBA" id="ARBA00042072"/>
    </source>
</evidence>
<comment type="subcellular location">
    <subcellularLocation>
        <location evidence="1">Cytoplasm</location>
    </subcellularLocation>
</comment>
<dbReference type="Proteomes" id="UP000290567">
    <property type="component" value="Unassembled WGS sequence"/>
</dbReference>
<dbReference type="InterPro" id="IPR013011">
    <property type="entry name" value="PTS_EIIB_2"/>
</dbReference>
<dbReference type="CDD" id="cd05568">
    <property type="entry name" value="PTS_IIB_bgl_like"/>
    <property type="match status" value="1"/>
</dbReference>
<feature type="domain" description="PTS EIIB type-2" evidence="12">
    <location>
        <begin position="396"/>
        <end position="483"/>
    </location>
</feature>
<evidence type="ECO:0000259" key="13">
    <source>
        <dbReference type="PROSITE" id="PS51372"/>
    </source>
</evidence>
<evidence type="ECO:0000256" key="3">
    <source>
        <dbReference type="ARBA" id="ARBA00022490"/>
    </source>
</evidence>
<keyword evidence="4" id="KW-0597">Phosphoprotein</keyword>
<dbReference type="PANTHER" id="PTHR36203:SF1">
    <property type="entry name" value="ASCORBATE-SPECIFIC PTS SYSTEM EIIA COMPONENT"/>
    <property type="match status" value="1"/>
</dbReference>
<dbReference type="Pfam" id="PF00359">
    <property type="entry name" value="PTS_EIIA_2"/>
    <property type="match status" value="1"/>
</dbReference>
<dbReference type="InterPro" id="IPR011608">
    <property type="entry name" value="PRD"/>
</dbReference>
<sequence>MKEMEIQIIQECMQQQRINLKEFTTQYELESGKFEAALRSINCLLETNLVIDEKQVFVSEKDREKCYRYLKGSRIKLNAYFDVFNRRNLLYLHLIFSELDLNLQELADLLLVSKNTALADIKRLKKELEAKEIYVKYSRKTGYYLFGSEFHLRNELLNVLKLLLTKPYGRYLLLDTGYIQQNELLLLRNRLINIQQKARITFTEESIEELPILLSLLIKRAQRYKQNWHLPFEKYDLSNTKEYPIYMDIFRGFEELNDYDRLYMVIQILSATFVETNHDVFENSEVNIENAIDHFVTFLEDDCVMQFKNREELKSKLLLHLRPAVFRCLLNVNIRNPLTHVLRQEYRMLYSKINEGVPIIEAEAGCRFPEEEIAFIAMIVISSMQGVNQTEKQKTFSAMVLCRSGMSISKMLLETLKQLFPNIKFIGAYAISEVAKSSVKPDFLFTTVPIHSEVTTFLIPPFLDKRAKEEIKQKVNLAINQDVKKKTKELYSFLDDLFPDGHKGDAIERIERFYQKDQEELEVQENYFQLDQKNFSYSHADNWEEVFQQAFDALKNRESITADYIKEVHRIFQQDYQYMMIAPCTYLPHAKPEYGVLRPDYQITLLKQPVHLPNGDHMKMMIALAPSVENQHVEWLLKMNHVLLTDDVLKKQKEVSSAEAFYQLLTYAFEHNDYFKEVSEC</sequence>
<dbReference type="GO" id="GO:0009401">
    <property type="term" value="P:phosphoenolpyruvate-dependent sugar phosphotransferase system"/>
    <property type="evidence" value="ECO:0007669"/>
    <property type="project" value="UniProtKB-KW"/>
</dbReference>
<evidence type="ECO:0000259" key="11">
    <source>
        <dbReference type="PROSITE" id="PS51094"/>
    </source>
</evidence>
<keyword evidence="15" id="KW-1185">Reference proteome</keyword>
<protein>
    <recommendedName>
        <fullName evidence="9">Ascorbate-specific PTS system EIIA component</fullName>
    </recommendedName>
    <alternativeName>
        <fullName evidence="10">Ascorbate-specific phosphotransferase enzyme IIA component</fullName>
    </alternativeName>
</protein>
<dbReference type="GO" id="GO:0005737">
    <property type="term" value="C:cytoplasm"/>
    <property type="evidence" value="ECO:0007669"/>
    <property type="project" value="UniProtKB-SubCell"/>
</dbReference>
<evidence type="ECO:0000256" key="5">
    <source>
        <dbReference type="ARBA" id="ARBA00022679"/>
    </source>
</evidence>
<dbReference type="Pfam" id="PF00874">
    <property type="entry name" value="PRD"/>
    <property type="match status" value="1"/>
</dbReference>
<evidence type="ECO:0000256" key="6">
    <source>
        <dbReference type="ARBA" id="ARBA00022683"/>
    </source>
</evidence>
<dbReference type="SUPFAM" id="SSF52794">
    <property type="entry name" value="PTS system IIB component-like"/>
    <property type="match status" value="1"/>
</dbReference>
<gene>
    <name evidence="14" type="ORF">NRIC_18400</name>
</gene>
<dbReference type="InterPro" id="IPR036634">
    <property type="entry name" value="PRD_sf"/>
</dbReference>
<dbReference type="InterPro" id="IPR016152">
    <property type="entry name" value="PTrfase/Anion_transptr"/>
</dbReference>
<evidence type="ECO:0000256" key="7">
    <source>
        <dbReference type="ARBA" id="ARBA00022777"/>
    </source>
</evidence>
<proteinExistence type="predicted"/>
<evidence type="ECO:0000256" key="4">
    <source>
        <dbReference type="ARBA" id="ARBA00022553"/>
    </source>
</evidence>
<name>A0A4V0WPI2_9ENTE</name>
<dbReference type="RefSeq" id="WP_175580048.1">
    <property type="nucleotide sequence ID" value="NZ_BJCC01000014.1"/>
</dbReference>
<reference evidence="15" key="1">
    <citation type="submission" date="2019-02" db="EMBL/GenBank/DDBJ databases">
        <title>Draft genome sequence of Enterococcus sp. Gos25-1.</title>
        <authorList>
            <person name="Tanaka N."/>
            <person name="Shiwa Y."/>
            <person name="Fujita N."/>
        </authorList>
    </citation>
    <scope>NUCLEOTIDE SEQUENCE [LARGE SCALE GENOMIC DNA]</scope>
    <source>
        <strain evidence="15">Gos25-1</strain>
    </source>
</reference>
<dbReference type="Gene3D" id="3.40.930.10">
    <property type="entry name" value="Mannitol-specific EII, Chain A"/>
    <property type="match status" value="1"/>
</dbReference>
<feature type="domain" description="PTS EIIA type-2" evidence="11">
    <location>
        <begin position="526"/>
        <end position="668"/>
    </location>
</feature>
<dbReference type="GO" id="GO:0008982">
    <property type="term" value="F:protein-N(PI)-phosphohistidine-sugar phosphotransferase activity"/>
    <property type="evidence" value="ECO:0007669"/>
    <property type="project" value="InterPro"/>
</dbReference>
<dbReference type="InterPro" id="IPR051351">
    <property type="entry name" value="Ascorbate-PTS_EIIA_comp"/>
</dbReference>
<dbReference type="PROSITE" id="PS51099">
    <property type="entry name" value="PTS_EIIB_TYPE_2"/>
    <property type="match status" value="1"/>
</dbReference>
<keyword evidence="7" id="KW-0418">Kinase</keyword>
<dbReference type="EMBL" id="BJCC01000014">
    <property type="protein sequence ID" value="GCF93949.1"/>
    <property type="molecule type" value="Genomic_DNA"/>
</dbReference>
<dbReference type="PANTHER" id="PTHR36203">
    <property type="entry name" value="ASCORBATE-SPECIFIC PTS SYSTEM EIIA COMPONENT"/>
    <property type="match status" value="1"/>
</dbReference>
<feature type="domain" description="PRD" evidence="13">
    <location>
        <begin position="283"/>
        <end position="390"/>
    </location>
</feature>
<dbReference type="SUPFAM" id="SSF63520">
    <property type="entry name" value="PTS-regulatory domain, PRD"/>
    <property type="match status" value="1"/>
</dbReference>
<organism evidence="14 15">
    <name type="scientific">Enterococcus florum</name>
    <dbReference type="NCBI Taxonomy" id="2480627"/>
    <lineage>
        <taxon>Bacteria</taxon>
        <taxon>Bacillati</taxon>
        <taxon>Bacillota</taxon>
        <taxon>Bacilli</taxon>
        <taxon>Lactobacillales</taxon>
        <taxon>Enterococcaceae</taxon>
        <taxon>Enterococcus</taxon>
    </lineage>
</organism>
<evidence type="ECO:0000259" key="12">
    <source>
        <dbReference type="PROSITE" id="PS51099"/>
    </source>
</evidence>
<keyword evidence="6" id="KW-0598">Phosphotransferase system</keyword>
<evidence type="ECO:0000313" key="14">
    <source>
        <dbReference type="EMBL" id="GCF93949.1"/>
    </source>
</evidence>
<keyword evidence="2" id="KW-0813">Transport</keyword>
<dbReference type="Gene3D" id="1.10.1790.10">
    <property type="entry name" value="PRD domain"/>
    <property type="match status" value="1"/>
</dbReference>
<dbReference type="PROSITE" id="PS51094">
    <property type="entry name" value="PTS_EIIA_TYPE_2"/>
    <property type="match status" value="1"/>
</dbReference>
<feature type="domain" description="PRD" evidence="13">
    <location>
        <begin position="178"/>
        <end position="278"/>
    </location>
</feature>
<comment type="function">
    <text evidence="8">The phosphoenolpyruvate-dependent sugar phosphotransferase system (sugar PTS), a major carbohydrate active transport system, catalyzes the phosphorylation of incoming sugar substrates concomitantly with their translocation across the cell membrane. The enzyme II UlaABC PTS system is involved in ascorbate transport.</text>
</comment>
<evidence type="ECO:0000256" key="1">
    <source>
        <dbReference type="ARBA" id="ARBA00004496"/>
    </source>
</evidence>
<dbReference type="SUPFAM" id="SSF55804">
    <property type="entry name" value="Phoshotransferase/anion transport protein"/>
    <property type="match status" value="1"/>
</dbReference>
<keyword evidence="3" id="KW-0963">Cytoplasm</keyword>
<dbReference type="GO" id="GO:0006355">
    <property type="term" value="P:regulation of DNA-templated transcription"/>
    <property type="evidence" value="ECO:0007669"/>
    <property type="project" value="InterPro"/>
</dbReference>
<evidence type="ECO:0000256" key="8">
    <source>
        <dbReference type="ARBA" id="ARBA00037387"/>
    </source>
</evidence>